<dbReference type="RefSeq" id="WP_246535713.1">
    <property type="nucleotide sequence ID" value="NZ_BAAAHS010000028.1"/>
</dbReference>
<dbReference type="PROSITE" id="PS00086">
    <property type="entry name" value="CYTOCHROME_P450"/>
    <property type="match status" value="1"/>
</dbReference>
<keyword evidence="2" id="KW-0503">Monooxygenase</keyword>
<dbReference type="CDD" id="cd11053">
    <property type="entry name" value="CYP110-like"/>
    <property type="match status" value="1"/>
</dbReference>
<sequence>MVSVDLPPGLPDTAGETRHRFAVMRPTGGDEPRVGNDGLPPGPRWPAILQTVALLRFRHRFHPWLARRYGDRFTVRLVPGGQPLVLFTRPEDVREVFAADPAVFHAGRANGILGPIMGQHSLLLQDGAEHQRARKLLMPAFNGQALHGYRALVRDIARAEVDDWSDGDELATLDRMNAVTLEVILRVVFGVTDERRLAALRPRVNATVDVSPAVLLGWSFPVLQRFGLWRRTVEIQHELDRLLFAEVRERRDAADLDQRADVLSRLVRASRDAEREGRTEDVLGDTELRDQLITLLLAGHETTASALAWALWELGRDEDLLARSTAAARAGTEDDRDAEADGWLEAVVKESMRLHPIIPIVNRTLVEPATINGLDLAAGVTVGPSIVVSHARSEAFEDPAAFRPDRFVGTNPAPNTWIPFGGGVRRCIGAGFSLMEGVEVLRAVLAAYDVEAVGPDRPRVRNITSVPRDGARVRLSRR</sequence>
<comment type="similarity">
    <text evidence="1 2">Belongs to the cytochrome P450 family.</text>
</comment>
<dbReference type="PANTHER" id="PTHR24305:SF166">
    <property type="entry name" value="CYTOCHROME P450 12A4, MITOCHONDRIAL-RELATED"/>
    <property type="match status" value="1"/>
</dbReference>
<evidence type="ECO:0000313" key="3">
    <source>
        <dbReference type="EMBL" id="QVT81823.1"/>
    </source>
</evidence>
<accession>A0ABX8EMS0</accession>
<evidence type="ECO:0000313" key="4">
    <source>
        <dbReference type="Proteomes" id="UP000679307"/>
    </source>
</evidence>
<keyword evidence="4" id="KW-1185">Reference proteome</keyword>
<keyword evidence="2" id="KW-0479">Metal-binding</keyword>
<evidence type="ECO:0000256" key="1">
    <source>
        <dbReference type="ARBA" id="ARBA00010617"/>
    </source>
</evidence>
<organism evidence="3 4">
    <name type="scientific">Nocardioides aquaticus</name>
    <dbReference type="NCBI Taxonomy" id="160826"/>
    <lineage>
        <taxon>Bacteria</taxon>
        <taxon>Bacillati</taxon>
        <taxon>Actinomycetota</taxon>
        <taxon>Actinomycetes</taxon>
        <taxon>Propionibacteriales</taxon>
        <taxon>Nocardioidaceae</taxon>
        <taxon>Nocardioides</taxon>
    </lineage>
</organism>
<evidence type="ECO:0000256" key="2">
    <source>
        <dbReference type="RuleBase" id="RU000461"/>
    </source>
</evidence>
<reference evidence="3 4" key="1">
    <citation type="submission" date="2021-05" db="EMBL/GenBank/DDBJ databases">
        <title>Complete genome of Nocardioides aquaticus KCTC 9944T isolated from meromictic and hypersaline Ekho Lake, Antarctica.</title>
        <authorList>
            <person name="Hwang K."/>
            <person name="Kim K.M."/>
            <person name="Choe H."/>
        </authorList>
    </citation>
    <scope>NUCLEOTIDE SEQUENCE [LARGE SCALE GENOMIC DNA]</scope>
    <source>
        <strain evidence="3 4">KCTC 9944</strain>
    </source>
</reference>
<dbReference type="GO" id="GO:0016491">
    <property type="term" value="F:oxidoreductase activity"/>
    <property type="evidence" value="ECO:0007669"/>
    <property type="project" value="UniProtKB-KW"/>
</dbReference>
<proteinExistence type="inferred from homology"/>
<dbReference type="InterPro" id="IPR050121">
    <property type="entry name" value="Cytochrome_P450_monoxygenase"/>
</dbReference>
<keyword evidence="2 3" id="KW-0560">Oxidoreductase</keyword>
<dbReference type="Proteomes" id="UP000679307">
    <property type="component" value="Chromosome"/>
</dbReference>
<dbReference type="EMBL" id="CP075371">
    <property type="protein sequence ID" value="QVT81823.1"/>
    <property type="molecule type" value="Genomic_DNA"/>
</dbReference>
<name>A0ABX8EMS0_9ACTN</name>
<gene>
    <name evidence="3" type="ORF">ENKNEFLB_04241</name>
</gene>
<protein>
    <submittedName>
        <fullName evidence="3">Cytochrome P450 135A1</fullName>
        <ecNumber evidence="3">1.14.-.-</ecNumber>
    </submittedName>
</protein>
<dbReference type="PANTHER" id="PTHR24305">
    <property type="entry name" value="CYTOCHROME P450"/>
    <property type="match status" value="1"/>
</dbReference>
<dbReference type="EC" id="1.14.-.-" evidence="3"/>
<keyword evidence="2" id="KW-0408">Iron</keyword>
<dbReference type="Pfam" id="PF00067">
    <property type="entry name" value="p450"/>
    <property type="match status" value="1"/>
</dbReference>
<dbReference type="InterPro" id="IPR017972">
    <property type="entry name" value="Cyt_P450_CS"/>
</dbReference>
<dbReference type="InterPro" id="IPR001128">
    <property type="entry name" value="Cyt_P450"/>
</dbReference>
<keyword evidence="2" id="KW-0349">Heme</keyword>